<dbReference type="AlphaFoldDB" id="A0A9N8J6W8"/>
<protein>
    <submittedName>
        <fullName evidence="2">Uncharacterized protein</fullName>
    </submittedName>
</protein>
<keyword evidence="3" id="KW-1185">Reference proteome</keyword>
<organism evidence="2 3">
    <name type="scientific">Aureobasidium vineae</name>
    <dbReference type="NCBI Taxonomy" id="2773715"/>
    <lineage>
        <taxon>Eukaryota</taxon>
        <taxon>Fungi</taxon>
        <taxon>Dikarya</taxon>
        <taxon>Ascomycota</taxon>
        <taxon>Pezizomycotina</taxon>
        <taxon>Dothideomycetes</taxon>
        <taxon>Dothideomycetidae</taxon>
        <taxon>Dothideales</taxon>
        <taxon>Saccotheciaceae</taxon>
        <taxon>Aureobasidium</taxon>
    </lineage>
</organism>
<proteinExistence type="predicted"/>
<name>A0A9N8J6W8_9PEZI</name>
<comment type="caution">
    <text evidence="2">The sequence shown here is derived from an EMBL/GenBank/DDBJ whole genome shotgun (WGS) entry which is preliminary data.</text>
</comment>
<reference evidence="2" key="1">
    <citation type="submission" date="2020-06" db="EMBL/GenBank/DDBJ databases">
        <authorList>
            <person name="Onetto C."/>
        </authorList>
    </citation>
    <scope>NUCLEOTIDE SEQUENCE</scope>
</reference>
<sequence>MADFRASLDHLKDFQANERLEIDGSAEPNEEDISENSVEEMTDREVDSGPSTNRGIQVKFQVEHR</sequence>
<dbReference type="EMBL" id="CAIJEN010000001">
    <property type="protein sequence ID" value="CAD0081784.1"/>
    <property type="molecule type" value="Genomic_DNA"/>
</dbReference>
<accession>A0A9N8J6W8</accession>
<feature type="region of interest" description="Disordered" evidence="1">
    <location>
        <begin position="19"/>
        <end position="65"/>
    </location>
</feature>
<evidence type="ECO:0000256" key="1">
    <source>
        <dbReference type="SAM" id="MobiDB-lite"/>
    </source>
</evidence>
<gene>
    <name evidence="2" type="ORF">AWRI4619_LOCUS351</name>
</gene>
<feature type="compositionally biased region" description="Acidic residues" evidence="1">
    <location>
        <begin position="28"/>
        <end position="40"/>
    </location>
</feature>
<dbReference type="Proteomes" id="UP000716446">
    <property type="component" value="Unassembled WGS sequence"/>
</dbReference>
<evidence type="ECO:0000313" key="2">
    <source>
        <dbReference type="EMBL" id="CAD0081784.1"/>
    </source>
</evidence>
<evidence type="ECO:0000313" key="3">
    <source>
        <dbReference type="Proteomes" id="UP000716446"/>
    </source>
</evidence>